<reference evidence="1 2" key="1">
    <citation type="journal article" date="2018" name="PLoS Genet.">
        <title>Population sequencing reveals clonal diversity and ancestral inbreeding in the grapevine cultivar Chardonnay.</title>
        <authorList>
            <person name="Roach M.J."/>
            <person name="Johnson D.L."/>
            <person name="Bohlmann J."/>
            <person name="van Vuuren H.J."/>
            <person name="Jones S.J."/>
            <person name="Pretorius I.S."/>
            <person name="Schmidt S.A."/>
            <person name="Borneman A.R."/>
        </authorList>
    </citation>
    <scope>NUCLEOTIDE SEQUENCE [LARGE SCALE GENOMIC DNA]</scope>
    <source>
        <strain evidence="2">cv. Chardonnay</strain>
        <tissue evidence="1">Leaf</tissue>
    </source>
</reference>
<accession>A0A438GTU0</accession>
<organism evidence="1 2">
    <name type="scientific">Vitis vinifera</name>
    <name type="common">Grape</name>
    <dbReference type="NCBI Taxonomy" id="29760"/>
    <lineage>
        <taxon>Eukaryota</taxon>
        <taxon>Viridiplantae</taxon>
        <taxon>Streptophyta</taxon>
        <taxon>Embryophyta</taxon>
        <taxon>Tracheophyta</taxon>
        <taxon>Spermatophyta</taxon>
        <taxon>Magnoliopsida</taxon>
        <taxon>eudicotyledons</taxon>
        <taxon>Gunneridae</taxon>
        <taxon>Pentapetalae</taxon>
        <taxon>rosids</taxon>
        <taxon>Vitales</taxon>
        <taxon>Vitaceae</taxon>
        <taxon>Viteae</taxon>
        <taxon>Vitis</taxon>
    </lineage>
</organism>
<protein>
    <submittedName>
        <fullName evidence="1">Uncharacterized protein</fullName>
    </submittedName>
</protein>
<evidence type="ECO:0000313" key="1">
    <source>
        <dbReference type="EMBL" id="RVW75622.1"/>
    </source>
</evidence>
<dbReference type="AlphaFoldDB" id="A0A438GTU0"/>
<comment type="caution">
    <text evidence="1">The sequence shown here is derived from an EMBL/GenBank/DDBJ whole genome shotgun (WGS) entry which is preliminary data.</text>
</comment>
<name>A0A438GTU0_VITVI</name>
<gene>
    <name evidence="1" type="ORF">CK203_059093</name>
</gene>
<dbReference type="EMBL" id="QGNW01000344">
    <property type="protein sequence ID" value="RVW75622.1"/>
    <property type="molecule type" value="Genomic_DNA"/>
</dbReference>
<proteinExistence type="predicted"/>
<dbReference type="Proteomes" id="UP000288805">
    <property type="component" value="Unassembled WGS sequence"/>
</dbReference>
<sequence length="134" mass="15084">MFYRLSNLPQHIDCYHTTTIEGRRVTIGGRWVVLPASSHRCSTGSAPKMKDLHSDNGRFRVNTRYVNLEIGDNSNNPEVEFKVENKLPVVSPHDTQVNISNDNLEATFAPVSYHMPPTPQFLNMDEAINCVVGD</sequence>
<evidence type="ECO:0000313" key="2">
    <source>
        <dbReference type="Proteomes" id="UP000288805"/>
    </source>
</evidence>